<dbReference type="PROSITE" id="PS51362">
    <property type="entry name" value="TGF_BETA_2"/>
    <property type="match status" value="1"/>
</dbReference>
<comment type="subcellular location">
    <subcellularLocation>
        <location evidence="1">Secreted</location>
    </subcellularLocation>
</comment>
<reference evidence="6 7" key="1">
    <citation type="submission" date="2021-06" db="EMBL/GenBank/DDBJ databases">
        <title>Caerostris darwini draft genome.</title>
        <authorList>
            <person name="Kono N."/>
            <person name="Arakawa K."/>
        </authorList>
    </citation>
    <scope>NUCLEOTIDE SEQUENCE [LARGE SCALE GENOMIC DNA]</scope>
</reference>
<dbReference type="Pfam" id="PF00019">
    <property type="entry name" value="TGF_beta"/>
    <property type="match status" value="1"/>
</dbReference>
<proteinExistence type="inferred from homology"/>
<evidence type="ECO:0000256" key="2">
    <source>
        <dbReference type="ARBA" id="ARBA00006656"/>
    </source>
</evidence>
<evidence type="ECO:0000256" key="4">
    <source>
        <dbReference type="RuleBase" id="RU000354"/>
    </source>
</evidence>
<comment type="caution">
    <text evidence="6">The sequence shown here is derived from an EMBL/GenBank/DDBJ whole genome shotgun (WGS) entry which is preliminary data.</text>
</comment>
<dbReference type="Proteomes" id="UP001054837">
    <property type="component" value="Unassembled WGS sequence"/>
</dbReference>
<dbReference type="PANTHER" id="PTHR11848">
    <property type="entry name" value="TGF-BETA FAMILY"/>
    <property type="match status" value="1"/>
</dbReference>
<keyword evidence="4" id="KW-0339">Growth factor</keyword>
<evidence type="ECO:0000259" key="5">
    <source>
        <dbReference type="PROSITE" id="PS51362"/>
    </source>
</evidence>
<dbReference type="AlphaFoldDB" id="A0AAV4TW44"/>
<dbReference type="GO" id="GO:0005615">
    <property type="term" value="C:extracellular space"/>
    <property type="evidence" value="ECO:0007669"/>
    <property type="project" value="TreeGrafter"/>
</dbReference>
<dbReference type="InterPro" id="IPR029034">
    <property type="entry name" value="Cystine-knot_cytokine"/>
</dbReference>
<feature type="domain" description="TGF-beta family profile" evidence="5">
    <location>
        <begin position="124"/>
        <end position="246"/>
    </location>
</feature>
<keyword evidence="3" id="KW-0964">Secreted</keyword>
<evidence type="ECO:0000256" key="1">
    <source>
        <dbReference type="ARBA" id="ARBA00004613"/>
    </source>
</evidence>
<dbReference type="CDD" id="cd13756">
    <property type="entry name" value="TGF_beta_BMPs_GDFs"/>
    <property type="match status" value="1"/>
</dbReference>
<dbReference type="InterPro" id="IPR015615">
    <property type="entry name" value="TGF-beta-rel"/>
</dbReference>
<keyword evidence="7" id="KW-1185">Reference proteome</keyword>
<evidence type="ECO:0000313" key="6">
    <source>
        <dbReference type="EMBL" id="GIY49706.1"/>
    </source>
</evidence>
<evidence type="ECO:0000256" key="3">
    <source>
        <dbReference type="ARBA" id="ARBA00022525"/>
    </source>
</evidence>
<protein>
    <submittedName>
        <fullName evidence="6">TGF_BETA_2 domain-containing protein</fullName>
    </submittedName>
</protein>
<evidence type="ECO:0000313" key="7">
    <source>
        <dbReference type="Proteomes" id="UP001054837"/>
    </source>
</evidence>
<sequence length="308" mass="36406">MSHIREFYACYRSNRRDCTRYEFRLHSTLELVEKVYIWFHKRRIYEPLNFSAYFQNSTDVHHYNESTSDIEMQLQWIRFPLKRYSLEYFNGTLQCSIEVTGVYELDIGKLPVMVVNRKIQKTNRIKRENSIKSDESTKCQDVDRYISFSEINWDNWVLQPAVLNIRACSGTCPYVQSTANISYGSLVYSYEKYHPMPEDDACSKFWVPHCYPNKMASVRILYVDSDTKSPVLTDVKDMTQVVCPLISVIIEFKNTDLDLSPRDAEFENTDLCFSPSYTEFENTDLRFSPSYTEFYLLASYFGQFQVHT</sequence>
<dbReference type="GO" id="GO:0005125">
    <property type="term" value="F:cytokine activity"/>
    <property type="evidence" value="ECO:0007669"/>
    <property type="project" value="TreeGrafter"/>
</dbReference>
<accession>A0AAV4TW44</accession>
<dbReference type="SMART" id="SM00204">
    <property type="entry name" value="TGFB"/>
    <property type="match status" value="1"/>
</dbReference>
<dbReference type="Gene3D" id="2.10.90.10">
    <property type="entry name" value="Cystine-knot cytokines"/>
    <property type="match status" value="1"/>
</dbReference>
<gene>
    <name evidence="6" type="primary">AVEN_264603_1</name>
    <name evidence="6" type="ORF">CDAR_174011</name>
</gene>
<dbReference type="GO" id="GO:0008083">
    <property type="term" value="F:growth factor activity"/>
    <property type="evidence" value="ECO:0007669"/>
    <property type="project" value="UniProtKB-KW"/>
</dbReference>
<dbReference type="EMBL" id="BPLQ01010263">
    <property type="protein sequence ID" value="GIY49706.1"/>
    <property type="molecule type" value="Genomic_DNA"/>
</dbReference>
<name>A0AAV4TW44_9ARAC</name>
<organism evidence="6 7">
    <name type="scientific">Caerostris darwini</name>
    <dbReference type="NCBI Taxonomy" id="1538125"/>
    <lineage>
        <taxon>Eukaryota</taxon>
        <taxon>Metazoa</taxon>
        <taxon>Ecdysozoa</taxon>
        <taxon>Arthropoda</taxon>
        <taxon>Chelicerata</taxon>
        <taxon>Arachnida</taxon>
        <taxon>Araneae</taxon>
        <taxon>Araneomorphae</taxon>
        <taxon>Entelegynae</taxon>
        <taxon>Araneoidea</taxon>
        <taxon>Araneidae</taxon>
        <taxon>Caerostris</taxon>
    </lineage>
</organism>
<comment type="similarity">
    <text evidence="2 4">Belongs to the TGF-beta family.</text>
</comment>
<dbReference type="SUPFAM" id="SSF57501">
    <property type="entry name" value="Cystine-knot cytokines"/>
    <property type="match status" value="1"/>
</dbReference>
<dbReference type="InterPro" id="IPR001839">
    <property type="entry name" value="TGF-b_C"/>
</dbReference>